<sequence length="201" mass="21254">MGMLGQMNTRRNRRGARALGCPMLAGMAAAALLLLGSPLATWCSVAMAAEPESELPPDPESPPALAFVEPQLGVLREGYFTLEWSAVDGAVSYRVRDRADEIVYQGVATKSFQSGLSDGVYRYRVEAIGDDGQVLATSEPAVATVKHWGLFPSLGLFAIGAVVVSGIVFVILRGRWIEKQIAGVDAGVSSIPTSIESGDQS</sequence>
<dbReference type="Proteomes" id="UP000318081">
    <property type="component" value="Chromosome"/>
</dbReference>
<proteinExistence type="predicted"/>
<dbReference type="EMBL" id="CP036432">
    <property type="protein sequence ID" value="QDV83619.1"/>
    <property type="molecule type" value="Genomic_DNA"/>
</dbReference>
<dbReference type="Gene3D" id="2.60.40.10">
    <property type="entry name" value="Immunoglobulins"/>
    <property type="match status" value="1"/>
</dbReference>
<protein>
    <recommendedName>
        <fullName evidence="4">Fibronectin type-III domain-containing protein</fullName>
    </recommendedName>
</protein>
<keyword evidence="1" id="KW-1133">Transmembrane helix</keyword>
<name>A0ABX5XUS9_9BACT</name>
<dbReference type="InterPro" id="IPR013783">
    <property type="entry name" value="Ig-like_fold"/>
</dbReference>
<accession>A0ABX5XUS9</accession>
<keyword evidence="3" id="KW-1185">Reference proteome</keyword>
<feature type="transmembrane region" description="Helical" evidence="1">
    <location>
        <begin position="150"/>
        <end position="172"/>
    </location>
</feature>
<evidence type="ECO:0000313" key="2">
    <source>
        <dbReference type="EMBL" id="QDV83619.1"/>
    </source>
</evidence>
<organism evidence="2 3">
    <name type="scientific">Stieleria magnilauensis</name>
    <dbReference type="NCBI Taxonomy" id="2527963"/>
    <lineage>
        <taxon>Bacteria</taxon>
        <taxon>Pseudomonadati</taxon>
        <taxon>Planctomycetota</taxon>
        <taxon>Planctomycetia</taxon>
        <taxon>Pirellulales</taxon>
        <taxon>Pirellulaceae</taxon>
        <taxon>Stieleria</taxon>
    </lineage>
</organism>
<evidence type="ECO:0008006" key="4">
    <source>
        <dbReference type="Google" id="ProtNLM"/>
    </source>
</evidence>
<keyword evidence="1" id="KW-0812">Transmembrane</keyword>
<keyword evidence="1" id="KW-0472">Membrane</keyword>
<evidence type="ECO:0000313" key="3">
    <source>
        <dbReference type="Proteomes" id="UP000318081"/>
    </source>
</evidence>
<reference evidence="2 3" key="1">
    <citation type="submission" date="2019-02" db="EMBL/GenBank/DDBJ databases">
        <title>Deep-cultivation of Planctomycetes and their phenomic and genomic characterization uncovers novel biology.</title>
        <authorList>
            <person name="Wiegand S."/>
            <person name="Jogler M."/>
            <person name="Boedeker C."/>
            <person name="Pinto D."/>
            <person name="Vollmers J."/>
            <person name="Rivas-Marin E."/>
            <person name="Kohn T."/>
            <person name="Peeters S.H."/>
            <person name="Heuer A."/>
            <person name="Rast P."/>
            <person name="Oberbeckmann S."/>
            <person name="Bunk B."/>
            <person name="Jeske O."/>
            <person name="Meyerdierks A."/>
            <person name="Storesund J.E."/>
            <person name="Kallscheuer N."/>
            <person name="Luecker S."/>
            <person name="Lage O.M."/>
            <person name="Pohl T."/>
            <person name="Merkel B.J."/>
            <person name="Hornburger P."/>
            <person name="Mueller R.-W."/>
            <person name="Bruemmer F."/>
            <person name="Labrenz M."/>
            <person name="Spormann A.M."/>
            <person name="Op den Camp H."/>
            <person name="Overmann J."/>
            <person name="Amann R."/>
            <person name="Jetten M.S.M."/>
            <person name="Mascher T."/>
            <person name="Medema M.H."/>
            <person name="Devos D.P."/>
            <person name="Kaster A.-K."/>
            <person name="Ovreas L."/>
            <person name="Rohde M."/>
            <person name="Galperin M.Y."/>
            <person name="Jogler C."/>
        </authorList>
    </citation>
    <scope>NUCLEOTIDE SEQUENCE [LARGE SCALE GENOMIC DNA]</scope>
    <source>
        <strain evidence="2 3">TBK1r</strain>
    </source>
</reference>
<evidence type="ECO:0000256" key="1">
    <source>
        <dbReference type="SAM" id="Phobius"/>
    </source>
</evidence>
<gene>
    <name evidence="2" type="ORF">TBK1r_25610</name>
</gene>